<dbReference type="PANTHER" id="PTHR13734">
    <property type="entry name" value="TRNA-NUCLEOTIDYLTRANSFERASE"/>
    <property type="match status" value="1"/>
</dbReference>
<name>K2RKM1_MACPH</name>
<dbReference type="OrthoDB" id="445712at2759"/>
<evidence type="ECO:0000259" key="7">
    <source>
        <dbReference type="Pfam" id="PF01743"/>
    </source>
</evidence>
<dbReference type="Proteomes" id="UP000007129">
    <property type="component" value="Unassembled WGS sequence"/>
</dbReference>
<dbReference type="GO" id="GO:0110078">
    <property type="term" value="C:TTT Hsp90 cochaperone complex"/>
    <property type="evidence" value="ECO:0007669"/>
    <property type="project" value="InterPro"/>
</dbReference>
<dbReference type="HOGENOM" id="CLU_011026_0_0_1"/>
<comment type="similarity">
    <text evidence="4">Belongs to the TTI2 family.</text>
</comment>
<evidence type="ECO:0000256" key="5">
    <source>
        <dbReference type="RuleBase" id="RU003953"/>
    </source>
</evidence>
<dbReference type="InterPro" id="IPR043519">
    <property type="entry name" value="NT_sf"/>
</dbReference>
<dbReference type="GO" id="GO:0052929">
    <property type="term" value="F:ATP:3'-cytidine-cytidine-tRNA adenylyltransferase activity"/>
    <property type="evidence" value="ECO:0007669"/>
    <property type="project" value="TreeGrafter"/>
</dbReference>
<keyword evidence="3 5" id="KW-0694">RNA-binding</keyword>
<dbReference type="GO" id="GO:0052927">
    <property type="term" value="F:CC tRNA cytidylyltransferase activity"/>
    <property type="evidence" value="ECO:0007669"/>
    <property type="project" value="TreeGrafter"/>
</dbReference>
<dbReference type="EMBL" id="AHHD01000413">
    <property type="protein sequence ID" value="EKG13402.1"/>
    <property type="molecule type" value="Genomic_DNA"/>
</dbReference>
<dbReference type="Gene3D" id="1.10.3090.10">
    <property type="entry name" value="cca-adding enzyme, domain 2"/>
    <property type="match status" value="1"/>
</dbReference>
<dbReference type="SUPFAM" id="SSF48371">
    <property type="entry name" value="ARM repeat"/>
    <property type="match status" value="1"/>
</dbReference>
<dbReference type="eggNOG" id="KOG2159">
    <property type="taxonomic scope" value="Eukaryota"/>
</dbReference>
<feature type="domain" description="Poly A polymerase head" evidence="7">
    <location>
        <begin position="93"/>
        <end position="253"/>
    </location>
</feature>
<sequence length="967" mass="107743">MSLQSPSSFSHPEERSSKRRKLEPAVTTSVCQGKRTMATPATGSRTLELTGVEQTLRKLLLDVAEYIDNNPRPASDESHVQLPDELANTQLVLRFTGGWVRDKLLGVESHDIDVAINKMTGFQFGLRLKEYLEIPGNPEKYGLEGVASSEKAGTSAKNKQVGGLHKIEANPEKSKHLETVTTRILGLDIDLVNLRKETYTEDSRNPQMEFGTPEEDALRRDATVNAMFYNLNNSEVEDFTGKGFDDMQKRIIRTPLEPYQTFKDDPLRVLRLIRFASRLGYSIDPTAEEYMGNEDIKQALRIKISRERVGVELEKMLRGPDPLGAMQYIDRLGLYTTVFSDPTKDHDFSPPGNWFIAYQALARILKSQDSRATTVRSMTIRDTEDAYLSWLISAVVPWADAPDPQPSKPGTKAPPPVASSVAREGIKAPNKVCDVMTASVRNLEEIRGLKDNFNTQQKRSHKRREEGDATAPDTVGMAIRRWGPTWRNQALFVLLYEILNLPGSVETNSEAPEGEQEVLLSYSKWFEHIQTLNLAEAYSLKPLLDGKALAKALETPPGPWMRSALDVVMAWQLRNPGITDPSEAIEEVRVHRQAEESSSDKQQAGKKKGELTSHLAKHFLGLTIRPLFAKTQNPVVTAQGRKNIQSSNPRTRTLFTEDESETKPWKAEKEGYALDLLRWVLLRMDSERVEDFWPLLVPPVLTLVDDSDPKFKAKGCDLLRLLLEITPSQLLKRTGLADVFEEALNPCLTYLPTLTPESESISLLDAAYPALIALARTRYPVPSPGDPLSDAAQQRASALDKLVWDGILSSHAHAGEHVRIAQCLVAHLNSIIQTLGVHSVKHLKSLVPLLSNILSEPLGPSYPPLLIQAARTMQTLILNAWVRIEMWRAEVFKGVAVCWVRLAAEGEEKDGFAEVKGELINVVEVMATALEGVEGVYWEAEARRLLGADARLDGLFSRIIEGGEGDS</sequence>
<dbReference type="InterPro" id="IPR016024">
    <property type="entry name" value="ARM-type_fold"/>
</dbReference>
<dbReference type="Pfam" id="PF10521">
    <property type="entry name" value="Tti2"/>
    <property type="match status" value="1"/>
</dbReference>
<dbReference type="GO" id="GO:0005739">
    <property type="term" value="C:mitochondrion"/>
    <property type="evidence" value="ECO:0007669"/>
    <property type="project" value="UniProtKB-ARBA"/>
</dbReference>
<dbReference type="VEuPathDB" id="FungiDB:MPH_09428"/>
<dbReference type="STRING" id="1126212.K2RKM1"/>
<dbReference type="InterPro" id="IPR018870">
    <property type="entry name" value="Tti2"/>
</dbReference>
<evidence type="ECO:0000256" key="1">
    <source>
        <dbReference type="ARBA" id="ARBA00007265"/>
    </source>
</evidence>
<dbReference type="InParanoid" id="K2RKM1"/>
<dbReference type="InterPro" id="IPR002646">
    <property type="entry name" value="PolA_pol_head_dom"/>
</dbReference>
<dbReference type="Gene3D" id="3.30.460.10">
    <property type="entry name" value="Beta Polymerase, domain 2"/>
    <property type="match status" value="1"/>
</dbReference>
<dbReference type="Pfam" id="PF01743">
    <property type="entry name" value="PolyA_pol"/>
    <property type="match status" value="1"/>
</dbReference>
<dbReference type="CDD" id="cd05398">
    <property type="entry name" value="NT_ClassII-CCAase"/>
    <property type="match status" value="1"/>
</dbReference>
<feature type="region of interest" description="Disordered" evidence="6">
    <location>
        <begin position="1"/>
        <end position="30"/>
    </location>
</feature>
<dbReference type="GO" id="GO:0003723">
    <property type="term" value="F:RNA binding"/>
    <property type="evidence" value="ECO:0007669"/>
    <property type="project" value="UniProtKB-KW"/>
</dbReference>
<dbReference type="FunCoup" id="K2RKM1">
    <property type="interactions" value="133"/>
</dbReference>
<evidence type="ECO:0000313" key="9">
    <source>
        <dbReference type="Proteomes" id="UP000007129"/>
    </source>
</evidence>
<dbReference type="AlphaFoldDB" id="K2RKM1"/>
<dbReference type="SUPFAM" id="SSF81301">
    <property type="entry name" value="Nucleotidyltransferase"/>
    <property type="match status" value="1"/>
</dbReference>
<comment type="caution">
    <text evidence="8">The sequence shown here is derived from an EMBL/GenBank/DDBJ whole genome shotgun (WGS) entry which is preliminary data.</text>
</comment>
<evidence type="ECO:0000256" key="6">
    <source>
        <dbReference type="SAM" id="MobiDB-lite"/>
    </source>
</evidence>
<reference evidence="8 9" key="1">
    <citation type="journal article" date="2012" name="BMC Genomics">
        <title>Tools to kill: Genome of one of the most destructive plant pathogenic fungi Macrophomina phaseolina.</title>
        <authorList>
            <person name="Islam M.S."/>
            <person name="Haque M.S."/>
            <person name="Islam M.M."/>
            <person name="Emdad E.M."/>
            <person name="Halim A."/>
            <person name="Hossen Q.M.M."/>
            <person name="Hossain M.Z."/>
            <person name="Ahmed B."/>
            <person name="Rahim S."/>
            <person name="Rahman M.S."/>
            <person name="Alam M.M."/>
            <person name="Hou S."/>
            <person name="Wan X."/>
            <person name="Saito J.A."/>
            <person name="Alam M."/>
        </authorList>
    </citation>
    <scope>NUCLEOTIDE SEQUENCE [LARGE SCALE GENOMIC DNA]</scope>
    <source>
        <strain evidence="8 9">MS6</strain>
    </source>
</reference>
<organism evidence="8 9">
    <name type="scientific">Macrophomina phaseolina (strain MS6)</name>
    <name type="common">Charcoal rot fungus</name>
    <dbReference type="NCBI Taxonomy" id="1126212"/>
    <lineage>
        <taxon>Eukaryota</taxon>
        <taxon>Fungi</taxon>
        <taxon>Dikarya</taxon>
        <taxon>Ascomycota</taxon>
        <taxon>Pezizomycotina</taxon>
        <taxon>Dothideomycetes</taxon>
        <taxon>Dothideomycetes incertae sedis</taxon>
        <taxon>Botryosphaeriales</taxon>
        <taxon>Botryosphaeriaceae</taxon>
        <taxon>Macrophomina</taxon>
    </lineage>
</organism>
<accession>K2RKM1</accession>
<gene>
    <name evidence="8" type="ORF">MPH_09428</name>
</gene>
<evidence type="ECO:0000313" key="8">
    <source>
        <dbReference type="EMBL" id="EKG13402.1"/>
    </source>
</evidence>
<feature type="compositionally biased region" description="Polar residues" evidence="6">
    <location>
        <begin position="1"/>
        <end position="10"/>
    </location>
</feature>
<dbReference type="PANTHER" id="PTHR13734:SF5">
    <property type="entry name" value="CCA TRNA NUCLEOTIDYLTRANSFERASE, MITOCHONDRIAL"/>
    <property type="match status" value="1"/>
</dbReference>
<comment type="similarity">
    <text evidence="1 5">Belongs to the tRNA nucleotidyltransferase/poly(A) polymerase family.</text>
</comment>
<keyword evidence="2 5" id="KW-0808">Transferase</keyword>
<proteinExistence type="inferred from homology"/>
<dbReference type="SUPFAM" id="SSF81891">
    <property type="entry name" value="Poly A polymerase C-terminal region-like"/>
    <property type="match status" value="1"/>
</dbReference>
<protein>
    <recommendedName>
        <fullName evidence="7">Poly A polymerase head domain-containing protein</fullName>
    </recommendedName>
</protein>
<feature type="compositionally biased region" description="Pro residues" evidence="6">
    <location>
        <begin position="403"/>
        <end position="417"/>
    </location>
</feature>
<dbReference type="FunFam" id="3.30.460.10:FF:000019">
    <property type="entry name" value="tRNA nucleotidyltransferase cca2"/>
    <property type="match status" value="1"/>
</dbReference>
<evidence type="ECO:0000256" key="4">
    <source>
        <dbReference type="ARBA" id="ARBA00034736"/>
    </source>
</evidence>
<evidence type="ECO:0000256" key="2">
    <source>
        <dbReference type="ARBA" id="ARBA00022679"/>
    </source>
</evidence>
<feature type="region of interest" description="Disordered" evidence="6">
    <location>
        <begin position="401"/>
        <end position="423"/>
    </location>
</feature>
<feature type="region of interest" description="Disordered" evidence="6">
    <location>
        <begin position="451"/>
        <end position="472"/>
    </location>
</feature>
<dbReference type="GO" id="GO:0001680">
    <property type="term" value="P:tRNA 3'-terminal CCA addition"/>
    <property type="evidence" value="ECO:0007669"/>
    <property type="project" value="UniProtKB-ARBA"/>
</dbReference>
<evidence type="ECO:0000256" key="3">
    <source>
        <dbReference type="ARBA" id="ARBA00022884"/>
    </source>
</evidence>